<proteinExistence type="predicted"/>
<dbReference type="STRING" id="1547922.ISF6_0751"/>
<evidence type="ECO:0000256" key="1">
    <source>
        <dbReference type="SAM" id="Coils"/>
    </source>
</evidence>
<feature type="coiled-coil region" evidence="1">
    <location>
        <begin position="478"/>
        <end position="597"/>
    </location>
</feature>
<dbReference type="Proteomes" id="UP000037660">
    <property type="component" value="Unassembled WGS sequence"/>
</dbReference>
<evidence type="ECO:0000313" key="3">
    <source>
        <dbReference type="Proteomes" id="UP000037660"/>
    </source>
</evidence>
<evidence type="ECO:0000313" key="2">
    <source>
        <dbReference type="EMBL" id="GAP35180.1"/>
    </source>
</evidence>
<feature type="coiled-coil region" evidence="1">
    <location>
        <begin position="197"/>
        <end position="428"/>
    </location>
</feature>
<reference evidence="3" key="1">
    <citation type="submission" date="2015-07" db="EMBL/GenBank/DDBJ databases">
        <title>Discovery of a poly(ethylene terephthalate assimilation.</title>
        <authorList>
            <person name="Yoshida S."/>
            <person name="Hiraga K."/>
            <person name="Takehana T."/>
            <person name="Taniguchi I."/>
            <person name="Yamaji H."/>
            <person name="Maeda Y."/>
            <person name="Toyohara K."/>
            <person name="Miyamoto K."/>
            <person name="Kimura Y."/>
            <person name="Oda K."/>
        </authorList>
    </citation>
    <scope>NUCLEOTIDE SEQUENCE [LARGE SCALE GENOMIC DNA]</scope>
    <source>
        <strain evidence="3">NBRC 110686 / TISTR 2288 / 201-F6</strain>
    </source>
</reference>
<keyword evidence="3" id="KW-1185">Reference proteome</keyword>
<dbReference type="AlphaFoldDB" id="A0A0K8NZ38"/>
<protein>
    <submittedName>
        <fullName evidence="2">Uncharacterized protein</fullName>
    </submittedName>
</protein>
<reference evidence="2 3" key="2">
    <citation type="journal article" date="2016" name="Science">
        <title>A bacterium that degrades and assimilates poly(ethylene terephthalate).</title>
        <authorList>
            <person name="Yoshida S."/>
            <person name="Hiraga K."/>
            <person name="Takehana T."/>
            <person name="Taniguchi I."/>
            <person name="Yamaji H."/>
            <person name="Maeda Y."/>
            <person name="Toyohara K."/>
            <person name="Miyamoto K."/>
            <person name="Kimura Y."/>
            <person name="Oda K."/>
        </authorList>
    </citation>
    <scope>NUCLEOTIDE SEQUENCE [LARGE SCALE GENOMIC DNA]</scope>
    <source>
        <strain evidence="3">NBRC 110686 / TISTR 2288 / 201-F6</strain>
    </source>
</reference>
<accession>A0A0K8NZ38</accession>
<comment type="caution">
    <text evidence="2">The sequence shown here is derived from an EMBL/GenBank/DDBJ whole genome shotgun (WGS) entry which is preliminary data.</text>
</comment>
<name>A0A0K8NZ38_PISS1</name>
<dbReference type="RefSeq" id="WP_054019245.1">
    <property type="nucleotide sequence ID" value="NZ_BBYR01000014.1"/>
</dbReference>
<sequence length="752" mass="81324">MTMAAPPDARPVSLHAQDPAVLAWAEAFCRAVGHRAVEAGAPAVPALRPEPAASAEAVAAAATAAPEAGAAAPLGWLIYTPPSWAGLRGGAAALPAWEAAHAPMLRTATLNPALRLVNVLALLHAPEALAAHLLDSPAEALQLGPLTLERGTLGPLAAELAPRGGDPAALQAEALYQSLEAMASLDGEALGLAAAERAAAAAELRDLRQALADAAQERMRRDAEQAAEAEREDRLLKLQLHQMQQELEAQLQAQREVEQRLQAAEQQGAAQAQARDAELAAARAASDEAAREAGLLQGQLRQAQEELALQWQAQRDAVETLLATKEARAAAEAERDQHAQALAELRARPPVDPGLVQRLAASEAEAARLAAEARERAAERDAARQAQAEQAARADRLEAELQPLRDAAAASQQEADLLLSQLHQVQEEFEAVFFKQRDEAQQAQAVAQARDALAKERDALLAERTAWAGERKTLLGERDAARRERDGLATERKTLLAERTAWTADREKLARELAQRRAEAEAQRAQLDGQVQQLAQEIEQQRIDRALAASAADERLQQAERQREALQRDGEGLLQQVQQLREELELYYRRHRSLQEAEEARRHQLRRLQAHAHALQPDTLRIDLRSAIDGDGWHEAEPDGRWTGPATSSRLHLPGLAAGAYHVQLEVVDALAPDVLDGAALAIAGVPVRLEALEPGLPARLMGLVELPDDGALEWELRLDTPRVLTPRETSGLPDDRLLGLRVRSLALTRLA</sequence>
<dbReference type="EMBL" id="BBYR01000014">
    <property type="protein sequence ID" value="GAP35180.1"/>
    <property type="molecule type" value="Genomic_DNA"/>
</dbReference>
<organism evidence="2 3">
    <name type="scientific">Piscinibacter sakaiensis</name>
    <name type="common">Ideonella sakaiensis</name>
    <dbReference type="NCBI Taxonomy" id="1547922"/>
    <lineage>
        <taxon>Bacteria</taxon>
        <taxon>Pseudomonadati</taxon>
        <taxon>Pseudomonadota</taxon>
        <taxon>Betaproteobacteria</taxon>
        <taxon>Burkholderiales</taxon>
        <taxon>Sphaerotilaceae</taxon>
        <taxon>Piscinibacter</taxon>
    </lineage>
</organism>
<gene>
    <name evidence="2" type="ORF">ISF6_0751</name>
</gene>
<keyword evidence="1" id="KW-0175">Coiled coil</keyword>